<sequence length="384" mass="41252">MTAFRLCNPTQILFGADQLKELESLVPAGTKVLILYGGGSIKKNGIYDQVVAGLKHCSVVEFGGIEANPVYETILKAAELARASGTELILAVGGGSVADAGKFLASIVPIEGVDPWDYLVQGGVSTTTLPVGVVLTLPATGSESNPVSVISNKGKGLKLPFANEKARPQFAILDPDFMKSLDRRQLENGAVDAFTHVIEQYLTLPVNAPVQFGFSETLLKVLIEWGPKLVETGSTEARENVMWAANQALNGLIGAGVPQDWSTHMIGHAITALYDIDHARTLTLVMPALMRFKAVDKQDMLVRYARNVWGITEADPAKAAELAIARTEAFFREMGCPVRFSEIAPTKVVAEDIVHHLEVAGHTALGERQDIGIKQVRDILAMAA</sequence>
<dbReference type="OrthoDB" id="9815791at2"/>
<dbReference type="PANTHER" id="PTHR43633:SF1">
    <property type="entry name" value="ALCOHOL DEHYDROGENASE YQHD"/>
    <property type="match status" value="1"/>
</dbReference>
<dbReference type="GO" id="GO:0008106">
    <property type="term" value="F:alcohol dehydrogenase (NADP+) activity"/>
    <property type="evidence" value="ECO:0007669"/>
    <property type="project" value="TreeGrafter"/>
</dbReference>
<dbReference type="AlphaFoldDB" id="A0A370LAD0"/>
<evidence type="ECO:0000256" key="1">
    <source>
        <dbReference type="ARBA" id="ARBA00001962"/>
    </source>
</evidence>
<evidence type="ECO:0000259" key="6">
    <source>
        <dbReference type="Pfam" id="PF25137"/>
    </source>
</evidence>
<dbReference type="InterPro" id="IPR044731">
    <property type="entry name" value="BDH-like"/>
</dbReference>
<dbReference type="PANTHER" id="PTHR43633">
    <property type="entry name" value="ALCOHOL DEHYDROGENASE YQHD"/>
    <property type="match status" value="1"/>
</dbReference>
<proteinExistence type="inferred from homology"/>
<dbReference type="Gene3D" id="1.20.1090.10">
    <property type="entry name" value="Dehydroquinate synthase-like - alpha domain"/>
    <property type="match status" value="1"/>
</dbReference>
<comment type="caution">
    <text evidence="7">The sequence shown here is derived from an EMBL/GenBank/DDBJ whole genome shotgun (WGS) entry which is preliminary data.</text>
</comment>
<dbReference type="FunFam" id="3.40.50.1970:FF:000003">
    <property type="entry name" value="Alcohol dehydrogenase, iron-containing"/>
    <property type="match status" value="1"/>
</dbReference>
<dbReference type="GO" id="GO:1990002">
    <property type="term" value="F:methylglyoxal reductase (NADPH) (acetol producing) activity"/>
    <property type="evidence" value="ECO:0007669"/>
    <property type="project" value="TreeGrafter"/>
</dbReference>
<comment type="catalytic activity">
    <reaction evidence="4">
        <text>a primary alcohol + NAD(+) = an aldehyde + NADH + H(+)</text>
        <dbReference type="Rhea" id="RHEA:10736"/>
        <dbReference type="ChEBI" id="CHEBI:15378"/>
        <dbReference type="ChEBI" id="CHEBI:15734"/>
        <dbReference type="ChEBI" id="CHEBI:17478"/>
        <dbReference type="ChEBI" id="CHEBI:57540"/>
        <dbReference type="ChEBI" id="CHEBI:57945"/>
        <dbReference type="EC" id="1.1.1.1"/>
    </reaction>
</comment>
<dbReference type="Gene3D" id="3.40.50.1970">
    <property type="match status" value="1"/>
</dbReference>
<evidence type="ECO:0000256" key="2">
    <source>
        <dbReference type="ARBA" id="ARBA00007358"/>
    </source>
</evidence>
<dbReference type="GO" id="GO:1990362">
    <property type="term" value="F:butanol dehydrogenase (NAD+) activity"/>
    <property type="evidence" value="ECO:0007669"/>
    <property type="project" value="InterPro"/>
</dbReference>
<evidence type="ECO:0000256" key="3">
    <source>
        <dbReference type="ARBA" id="ARBA00023002"/>
    </source>
</evidence>
<dbReference type="RefSeq" id="WP_114828387.1">
    <property type="nucleotide sequence ID" value="NZ_QQTO01000037.1"/>
</dbReference>
<evidence type="ECO:0000256" key="4">
    <source>
        <dbReference type="ARBA" id="ARBA00049243"/>
    </source>
</evidence>
<dbReference type="GO" id="GO:0046872">
    <property type="term" value="F:metal ion binding"/>
    <property type="evidence" value="ECO:0007669"/>
    <property type="project" value="InterPro"/>
</dbReference>
<organism evidence="7 8">
    <name type="scientific">Bosea caraganae</name>
    <dbReference type="NCBI Taxonomy" id="2763117"/>
    <lineage>
        <taxon>Bacteria</taxon>
        <taxon>Pseudomonadati</taxon>
        <taxon>Pseudomonadota</taxon>
        <taxon>Alphaproteobacteria</taxon>
        <taxon>Hyphomicrobiales</taxon>
        <taxon>Boseaceae</taxon>
        <taxon>Bosea</taxon>
    </lineage>
</organism>
<feature type="domain" description="Fe-containing alcohol dehydrogenase-like C-terminal" evidence="6">
    <location>
        <begin position="189"/>
        <end position="355"/>
    </location>
</feature>
<dbReference type="Proteomes" id="UP000255207">
    <property type="component" value="Unassembled WGS sequence"/>
</dbReference>
<keyword evidence="3" id="KW-0560">Oxidoreductase</keyword>
<dbReference type="Pfam" id="PF25137">
    <property type="entry name" value="ADH_Fe_C"/>
    <property type="match status" value="1"/>
</dbReference>
<dbReference type="GO" id="GO:0005829">
    <property type="term" value="C:cytosol"/>
    <property type="evidence" value="ECO:0007669"/>
    <property type="project" value="TreeGrafter"/>
</dbReference>
<keyword evidence="8" id="KW-1185">Reference proteome</keyword>
<comment type="similarity">
    <text evidence="2">Belongs to the iron-containing alcohol dehydrogenase family.</text>
</comment>
<evidence type="ECO:0000313" key="7">
    <source>
        <dbReference type="EMBL" id="RDJ28262.1"/>
    </source>
</evidence>
<evidence type="ECO:0000259" key="5">
    <source>
        <dbReference type="Pfam" id="PF00465"/>
    </source>
</evidence>
<reference evidence="8" key="1">
    <citation type="submission" date="2018-07" db="EMBL/GenBank/DDBJ databases">
        <authorList>
            <person name="Safronova V.I."/>
            <person name="Chirak E.R."/>
            <person name="Sazanova A.L."/>
        </authorList>
    </citation>
    <scope>NUCLEOTIDE SEQUENCE [LARGE SCALE GENOMIC DNA]</scope>
    <source>
        <strain evidence="8">RCAM04685</strain>
    </source>
</reference>
<dbReference type="CDD" id="cd08187">
    <property type="entry name" value="BDH"/>
    <property type="match status" value="1"/>
</dbReference>
<comment type="cofactor">
    <cofactor evidence="1">
        <name>Fe cation</name>
        <dbReference type="ChEBI" id="CHEBI:24875"/>
    </cofactor>
</comment>
<dbReference type="InterPro" id="IPR018211">
    <property type="entry name" value="ADH_Fe_CS"/>
</dbReference>
<dbReference type="InterPro" id="IPR056798">
    <property type="entry name" value="ADH_Fe_C"/>
</dbReference>
<dbReference type="PROSITE" id="PS00060">
    <property type="entry name" value="ADH_IRON_2"/>
    <property type="match status" value="1"/>
</dbReference>
<dbReference type="InterPro" id="IPR001670">
    <property type="entry name" value="ADH_Fe/GldA"/>
</dbReference>
<gene>
    <name evidence="7" type="ORF">DWE98_06685</name>
</gene>
<dbReference type="EMBL" id="QQTP01000002">
    <property type="protein sequence ID" value="RDJ28262.1"/>
    <property type="molecule type" value="Genomic_DNA"/>
</dbReference>
<name>A0A370LAD0_9HYPH</name>
<dbReference type="Pfam" id="PF00465">
    <property type="entry name" value="Fe-ADH"/>
    <property type="match status" value="1"/>
</dbReference>
<feature type="domain" description="Alcohol dehydrogenase iron-type/glycerol dehydrogenase GldA" evidence="5">
    <location>
        <begin position="9"/>
        <end position="175"/>
    </location>
</feature>
<protein>
    <submittedName>
        <fullName evidence="7">Iron-containing alcohol dehydrogenase</fullName>
    </submittedName>
</protein>
<dbReference type="SUPFAM" id="SSF56796">
    <property type="entry name" value="Dehydroquinate synthase-like"/>
    <property type="match status" value="1"/>
</dbReference>
<accession>A0A370LAD0</accession>
<evidence type="ECO:0000313" key="8">
    <source>
        <dbReference type="Proteomes" id="UP000255207"/>
    </source>
</evidence>